<evidence type="ECO:0000313" key="2">
    <source>
        <dbReference type="EMBL" id="MBK1670871.1"/>
    </source>
</evidence>
<feature type="compositionally biased region" description="Basic and acidic residues" evidence="1">
    <location>
        <begin position="79"/>
        <end position="96"/>
    </location>
</feature>
<feature type="compositionally biased region" description="Polar residues" evidence="1">
    <location>
        <begin position="25"/>
        <end position="42"/>
    </location>
</feature>
<feature type="region of interest" description="Disordered" evidence="1">
    <location>
        <begin position="249"/>
        <end position="293"/>
    </location>
</feature>
<accession>A0ABS1DLI0</accession>
<dbReference type="Proteomes" id="UP001296873">
    <property type="component" value="Unassembled WGS sequence"/>
</dbReference>
<feature type="region of interest" description="Disordered" evidence="1">
    <location>
        <begin position="76"/>
        <end position="96"/>
    </location>
</feature>
<keyword evidence="3" id="KW-1185">Reference proteome</keyword>
<protein>
    <recommendedName>
        <fullName evidence="4">Organic solvent tolerance-like N-terminal domain-containing protein</fullName>
    </recommendedName>
</protein>
<feature type="compositionally biased region" description="Basic and acidic residues" evidence="1">
    <location>
        <begin position="1"/>
        <end position="13"/>
    </location>
</feature>
<proteinExistence type="predicted"/>
<evidence type="ECO:0000256" key="1">
    <source>
        <dbReference type="SAM" id="MobiDB-lite"/>
    </source>
</evidence>
<reference evidence="2 3" key="1">
    <citation type="journal article" date="2020" name="Microorganisms">
        <title>Osmotic Adaptation and Compatible Solute Biosynthesis of Phototrophic Bacteria as Revealed from Genome Analyses.</title>
        <authorList>
            <person name="Imhoff J.F."/>
            <person name="Rahn T."/>
            <person name="Kunzel S."/>
            <person name="Keller A."/>
            <person name="Neulinger S.C."/>
        </authorList>
    </citation>
    <scope>NUCLEOTIDE SEQUENCE [LARGE SCALE GENOMIC DNA]</scope>
    <source>
        <strain evidence="2 3">DSM 9895</strain>
    </source>
</reference>
<evidence type="ECO:0000313" key="3">
    <source>
        <dbReference type="Proteomes" id="UP001296873"/>
    </source>
</evidence>
<dbReference type="InterPro" id="IPR018759">
    <property type="entry name" value="BBP2_2"/>
</dbReference>
<feature type="compositionally biased region" description="Basic residues" evidence="1">
    <location>
        <begin position="254"/>
        <end position="265"/>
    </location>
</feature>
<gene>
    <name evidence="2" type="ORF">CKO28_22910</name>
</gene>
<sequence length="293" mass="31397">MAKDGCERARDAIPRTAPPAAGTPIPSNARTPTSARMRTNAGTLAGPVGAGAGRRTRPVAAALVLSAVLIAAAPPGEARPLRPGETVLDRPRPRMTEHGGRLGRLWIRPTVTSALVFDDNVFANDAQRRSDLVLRTRPAVAAETDWRGHSASIAAAAERGAYLKESGENYLDLDATAFGRVQVTTGLHASATANWRRGHVPRQSADSPADAAAPAVFSTRSGKLLVKRRGETTDLGASFTARQLDYQDVEARGRHAQQRRPRPLGRRTGVCRTHPPDPQVRTVRPQPDQRPPV</sequence>
<feature type="compositionally biased region" description="Low complexity" evidence="1">
    <location>
        <begin position="204"/>
        <end position="214"/>
    </location>
</feature>
<evidence type="ECO:0008006" key="4">
    <source>
        <dbReference type="Google" id="ProtNLM"/>
    </source>
</evidence>
<dbReference type="EMBL" id="NRRL01000124">
    <property type="protein sequence ID" value="MBK1670871.1"/>
    <property type="molecule type" value="Genomic_DNA"/>
</dbReference>
<dbReference type="Pfam" id="PF10082">
    <property type="entry name" value="BBP2_2"/>
    <property type="match status" value="1"/>
</dbReference>
<organism evidence="2 3">
    <name type="scientific">Rhodovibrio sodomensis</name>
    <dbReference type="NCBI Taxonomy" id="1088"/>
    <lineage>
        <taxon>Bacteria</taxon>
        <taxon>Pseudomonadati</taxon>
        <taxon>Pseudomonadota</taxon>
        <taxon>Alphaproteobacteria</taxon>
        <taxon>Rhodospirillales</taxon>
        <taxon>Rhodovibrionaceae</taxon>
        <taxon>Rhodovibrio</taxon>
    </lineage>
</organism>
<feature type="region of interest" description="Disordered" evidence="1">
    <location>
        <begin position="1"/>
        <end position="53"/>
    </location>
</feature>
<feature type="region of interest" description="Disordered" evidence="1">
    <location>
        <begin position="194"/>
        <end position="214"/>
    </location>
</feature>
<comment type="caution">
    <text evidence="2">The sequence shown here is derived from an EMBL/GenBank/DDBJ whole genome shotgun (WGS) entry which is preliminary data.</text>
</comment>
<name>A0ABS1DLI0_9PROT</name>